<reference evidence="1 2" key="1">
    <citation type="journal article" date="2016" name="Mol. Biol. Evol.">
        <title>Comparative Genomics of Early-Diverging Mushroom-Forming Fungi Provides Insights into the Origins of Lignocellulose Decay Capabilities.</title>
        <authorList>
            <person name="Nagy L.G."/>
            <person name="Riley R."/>
            <person name="Tritt A."/>
            <person name="Adam C."/>
            <person name="Daum C."/>
            <person name="Floudas D."/>
            <person name="Sun H."/>
            <person name="Yadav J.S."/>
            <person name="Pangilinan J."/>
            <person name="Larsson K.H."/>
            <person name="Matsuura K."/>
            <person name="Barry K."/>
            <person name="Labutti K."/>
            <person name="Kuo R."/>
            <person name="Ohm R.A."/>
            <person name="Bhattacharya S.S."/>
            <person name="Shirouzu T."/>
            <person name="Yoshinaga Y."/>
            <person name="Martin F.M."/>
            <person name="Grigoriev I.V."/>
            <person name="Hibbett D.S."/>
        </authorList>
    </citation>
    <scope>NUCLEOTIDE SEQUENCE [LARGE SCALE GENOMIC DNA]</scope>
    <source>
        <strain evidence="1 2">CBS 109695</strain>
    </source>
</reference>
<name>A0A166NMB4_9AGAM</name>
<dbReference type="EMBL" id="KV417522">
    <property type="protein sequence ID" value="KZP25168.1"/>
    <property type="molecule type" value="Genomic_DNA"/>
</dbReference>
<evidence type="ECO:0000313" key="2">
    <source>
        <dbReference type="Proteomes" id="UP000076532"/>
    </source>
</evidence>
<gene>
    <name evidence="1" type="ORF">FIBSPDRAFT_394588</name>
</gene>
<dbReference type="Proteomes" id="UP000076532">
    <property type="component" value="Unassembled WGS sequence"/>
</dbReference>
<keyword evidence="2" id="KW-1185">Reference proteome</keyword>
<dbReference type="AlphaFoldDB" id="A0A166NMB4"/>
<accession>A0A166NMB4</accession>
<protein>
    <submittedName>
        <fullName evidence="1">Uncharacterized protein</fullName>
    </submittedName>
</protein>
<proteinExistence type="predicted"/>
<sequence>MASASYAYLPESYEITIVEATGLRPYRVQKRKFSSTHFQINAGSLSWTTPRVQWQDNGIVRCNYTIVM</sequence>
<organism evidence="1 2">
    <name type="scientific">Athelia psychrophila</name>
    <dbReference type="NCBI Taxonomy" id="1759441"/>
    <lineage>
        <taxon>Eukaryota</taxon>
        <taxon>Fungi</taxon>
        <taxon>Dikarya</taxon>
        <taxon>Basidiomycota</taxon>
        <taxon>Agaricomycotina</taxon>
        <taxon>Agaricomycetes</taxon>
        <taxon>Agaricomycetidae</taxon>
        <taxon>Atheliales</taxon>
        <taxon>Atheliaceae</taxon>
        <taxon>Athelia</taxon>
    </lineage>
</organism>
<evidence type="ECO:0000313" key="1">
    <source>
        <dbReference type="EMBL" id="KZP25168.1"/>
    </source>
</evidence>